<dbReference type="RefSeq" id="WP_150970449.1">
    <property type="nucleotide sequence ID" value="NZ_VZDO01000010.1"/>
</dbReference>
<comment type="caution">
    <text evidence="2">The sequence shown here is derived from an EMBL/GenBank/DDBJ whole genome shotgun (WGS) entry which is preliminary data.</text>
</comment>
<reference evidence="2 3" key="1">
    <citation type="submission" date="2019-09" db="EMBL/GenBank/DDBJ databases">
        <title>YIM 132180 draft genome.</title>
        <authorList>
            <person name="Zhang K."/>
        </authorList>
    </citation>
    <scope>NUCLEOTIDE SEQUENCE [LARGE SCALE GENOMIC DNA]</scope>
    <source>
        <strain evidence="2 3">YIM 132180</strain>
    </source>
</reference>
<feature type="transmembrane region" description="Helical" evidence="1">
    <location>
        <begin position="85"/>
        <end position="113"/>
    </location>
</feature>
<evidence type="ECO:0000313" key="3">
    <source>
        <dbReference type="Proteomes" id="UP000432089"/>
    </source>
</evidence>
<accession>A0A7V7PNN4</accession>
<feature type="transmembrane region" description="Helical" evidence="1">
    <location>
        <begin position="210"/>
        <end position="232"/>
    </location>
</feature>
<evidence type="ECO:0008006" key="4">
    <source>
        <dbReference type="Google" id="ProtNLM"/>
    </source>
</evidence>
<feature type="transmembrane region" description="Helical" evidence="1">
    <location>
        <begin position="176"/>
        <end position="198"/>
    </location>
</feature>
<protein>
    <recommendedName>
        <fullName evidence="4">Glycosyltransferase RgtA/B/C/D-like domain-containing protein</fullName>
    </recommendedName>
</protein>
<keyword evidence="1" id="KW-0472">Membrane</keyword>
<feature type="transmembrane region" description="Helical" evidence="1">
    <location>
        <begin position="385"/>
        <end position="404"/>
    </location>
</feature>
<keyword evidence="1" id="KW-0812">Transmembrane</keyword>
<dbReference type="EMBL" id="VZDO01000010">
    <property type="protein sequence ID" value="KAB0679387.1"/>
    <property type="molecule type" value="Genomic_DNA"/>
</dbReference>
<organism evidence="2 3">
    <name type="scientific">Plantimonas leprariae</name>
    <dbReference type="NCBI Taxonomy" id="2615207"/>
    <lineage>
        <taxon>Bacteria</taxon>
        <taxon>Pseudomonadati</taxon>
        <taxon>Pseudomonadota</taxon>
        <taxon>Alphaproteobacteria</taxon>
        <taxon>Hyphomicrobiales</taxon>
        <taxon>Aurantimonadaceae</taxon>
        <taxon>Plantimonas</taxon>
    </lineage>
</organism>
<proteinExistence type="predicted"/>
<dbReference type="AlphaFoldDB" id="A0A7V7PNN4"/>
<evidence type="ECO:0000256" key="1">
    <source>
        <dbReference type="SAM" id="Phobius"/>
    </source>
</evidence>
<sequence length="576" mass="60707">MRPVAVPKSGETERRWLALALGFGLLAAATFVGSALTGPGGIQDDARQFLSWMGRWSDPAPLRGDLVGDYWQSVTPWFYTALFRAASAVGIGPVLFAKLLSALLLPLAALFAYRFGRAMDARPPVAALAAGGFLLCLQIDGPINGGVPRSLWPVLLAALLDGLARRRTLQVALAQLCLAGSYPQLALVTATVIGLTFLDPARPGFLDLSRARLVLVASAAAATVAGILPFLLGSGAFDPVATLAEARALPSFGFAGRNRIVDADGSLNFLCGQRLGFLGNKCRGSLGIGSLLVLAAMAAGPVALFWRAARPGRTPAPLMRSTLPLFLFLASAGWFAVASFALFRLHLPSRYTTALFPFTFLTTLPILIEWGLGSGREPLRPPRRLAVATLGAALAVGIAAFGTVKGHRLFRQPAEPALVAYLRDLPREAVIAGFVSDLDFSPVLTNRSTLFSRELAIGYQLGYLRPVMARMADMRDAVLTADPAVLADRLRRNGVTVFLAEAETLGPPRVPAAFRGFFPAAELAAAETQAAGRPSALARRAPACTLRRFGTVLALDARCLAAETKTPAGQAGASGS</sequence>
<gene>
    <name evidence="2" type="ORF">F6X38_13725</name>
</gene>
<feature type="transmembrane region" description="Helical" evidence="1">
    <location>
        <begin position="355"/>
        <end position="373"/>
    </location>
</feature>
<feature type="transmembrane region" description="Helical" evidence="1">
    <location>
        <begin position="284"/>
        <end position="305"/>
    </location>
</feature>
<keyword evidence="3" id="KW-1185">Reference proteome</keyword>
<dbReference type="Proteomes" id="UP000432089">
    <property type="component" value="Unassembled WGS sequence"/>
</dbReference>
<evidence type="ECO:0000313" key="2">
    <source>
        <dbReference type="EMBL" id="KAB0679387.1"/>
    </source>
</evidence>
<feature type="transmembrane region" description="Helical" evidence="1">
    <location>
        <begin position="325"/>
        <end position="343"/>
    </location>
</feature>
<keyword evidence="1" id="KW-1133">Transmembrane helix</keyword>
<name>A0A7V7PNN4_9HYPH</name>